<sequence length="425" mass="49178">MNWIPIINKELHDQVDGKINEIFSALTQHEADFKVPDLFTGESGICLFLAYYSQLSNNSDLDLTTYIDNIVDMTDEIFSTPLNDYKDITIISELGWMIQHLSLHNMIDIDSEDYFRDLDESLYESLFLFINNNRYDCLNGVINIGIYFYNRYLYGNNEKCYTYLEEMVEQMAAKRIEEDGLVKWMSIVDYKNHRLGYNLGIAHGIPGLILFFIKLYDINIKKDLLSRLIIKSSLYLLSHKRVLGKFKSYFPGIYSDIEESDKTKLSLNNNHETRLGWCYGDLSVGYALYKASLLGFDEIMFLEEESLDILIQTTYRKSLIDMGIKDACLCHGTAGISHIYNRLYHLSGNDEFKNAASFWLCETLGMAKEENIFAGYVTDLYNNEEKKIEILKNRSFLSGISGIGLFFLSVLHPSEPYWDECMLLS</sequence>
<dbReference type="SMART" id="SM01260">
    <property type="entry name" value="LANC_like"/>
    <property type="match status" value="1"/>
</dbReference>
<dbReference type="RefSeq" id="WP_179399696.1">
    <property type="nucleotide sequence ID" value="NZ_JACCCY010000003.1"/>
</dbReference>
<dbReference type="GO" id="GO:0031179">
    <property type="term" value="P:peptide modification"/>
    <property type="evidence" value="ECO:0007669"/>
    <property type="project" value="InterPro"/>
</dbReference>
<reference evidence="2 3" key="1">
    <citation type="submission" date="2020-07" db="EMBL/GenBank/DDBJ databases">
        <title>Genomic Encyclopedia of Type Strains, Phase IV (KMG-IV): sequencing the most valuable type-strain genomes for metagenomic binning, comparative biology and taxonomic classification.</title>
        <authorList>
            <person name="Goeker M."/>
        </authorList>
    </citation>
    <scope>NUCLEOTIDE SEQUENCE [LARGE SCALE GENOMIC DNA]</scope>
    <source>
        <strain evidence="2 3">DSM 23697</strain>
    </source>
</reference>
<proteinExistence type="predicted"/>
<keyword evidence="1" id="KW-0862">Zinc</keyword>
<dbReference type="InterPro" id="IPR007822">
    <property type="entry name" value="LANC-like"/>
</dbReference>
<evidence type="ECO:0000313" key="3">
    <source>
        <dbReference type="Proteomes" id="UP000574332"/>
    </source>
</evidence>
<keyword evidence="1" id="KW-0479">Metal-binding</keyword>
<dbReference type="EMBL" id="JACCCY010000003">
    <property type="protein sequence ID" value="NYI50020.1"/>
    <property type="molecule type" value="Genomic_DNA"/>
</dbReference>
<comment type="caution">
    <text evidence="2">The sequence shown here is derived from an EMBL/GenBank/DDBJ whole genome shotgun (WGS) entry which is preliminary data.</text>
</comment>
<dbReference type="Pfam" id="PF05147">
    <property type="entry name" value="LANC_like"/>
    <property type="match status" value="1"/>
</dbReference>
<dbReference type="GO" id="GO:0046872">
    <property type="term" value="F:metal ion binding"/>
    <property type="evidence" value="ECO:0007669"/>
    <property type="project" value="UniProtKB-KW"/>
</dbReference>
<dbReference type="SUPFAM" id="SSF158745">
    <property type="entry name" value="LanC-like"/>
    <property type="match status" value="1"/>
</dbReference>
<evidence type="ECO:0000313" key="2">
    <source>
        <dbReference type="EMBL" id="NYI50020.1"/>
    </source>
</evidence>
<evidence type="ECO:0000256" key="1">
    <source>
        <dbReference type="PIRSR" id="PIRSR607822-1"/>
    </source>
</evidence>
<accession>A0A8E2A1V1</accession>
<dbReference type="GO" id="GO:0005886">
    <property type="term" value="C:plasma membrane"/>
    <property type="evidence" value="ECO:0007669"/>
    <property type="project" value="TreeGrafter"/>
</dbReference>
<organism evidence="2 3">
    <name type="scientific">Macellibacteroides fermentans</name>
    <dbReference type="NCBI Taxonomy" id="879969"/>
    <lineage>
        <taxon>Bacteria</taxon>
        <taxon>Pseudomonadati</taxon>
        <taxon>Bacteroidota</taxon>
        <taxon>Bacteroidia</taxon>
        <taxon>Bacteroidales</taxon>
        <taxon>Porphyromonadaceae</taxon>
        <taxon>Macellibacteroides</taxon>
    </lineage>
</organism>
<dbReference type="PRINTS" id="PR01950">
    <property type="entry name" value="LANCSUPER"/>
</dbReference>
<feature type="binding site" evidence="1">
    <location>
        <position position="278"/>
    </location>
    <ligand>
        <name>Zn(2+)</name>
        <dbReference type="ChEBI" id="CHEBI:29105"/>
    </ligand>
</feature>
<feature type="binding site" evidence="1">
    <location>
        <position position="331"/>
    </location>
    <ligand>
        <name>Zn(2+)</name>
        <dbReference type="ChEBI" id="CHEBI:29105"/>
    </ligand>
</feature>
<keyword evidence="3" id="KW-1185">Reference proteome</keyword>
<dbReference type="Gene3D" id="1.50.10.20">
    <property type="match status" value="1"/>
</dbReference>
<name>A0A8E2A1V1_9PORP</name>
<dbReference type="PANTHER" id="PTHR12736:SF7">
    <property type="entry name" value="LANC-LIKE PROTEIN 3"/>
    <property type="match status" value="1"/>
</dbReference>
<dbReference type="PANTHER" id="PTHR12736">
    <property type="entry name" value="LANC-LIKE PROTEIN"/>
    <property type="match status" value="1"/>
</dbReference>
<feature type="binding site" evidence="1">
    <location>
        <position position="330"/>
    </location>
    <ligand>
        <name>Zn(2+)</name>
        <dbReference type="ChEBI" id="CHEBI:29105"/>
    </ligand>
</feature>
<dbReference type="AlphaFoldDB" id="A0A8E2A1V1"/>
<protein>
    <submittedName>
        <fullName evidence="2">Lantibiotic modifying enzyme</fullName>
    </submittedName>
</protein>
<gene>
    <name evidence="2" type="ORF">F5613_002150</name>
</gene>
<dbReference type="Proteomes" id="UP000574332">
    <property type="component" value="Unassembled WGS sequence"/>
</dbReference>